<evidence type="ECO:0000313" key="1">
    <source>
        <dbReference type="EMBL" id="OCT65700.1"/>
    </source>
</evidence>
<proteinExistence type="predicted"/>
<gene>
    <name evidence="1" type="ORF">XELAEV_18041939mg</name>
</gene>
<protein>
    <submittedName>
        <fullName evidence="1">Uncharacterized protein</fullName>
    </submittedName>
</protein>
<accession>A0A974C491</accession>
<feature type="non-terminal residue" evidence="1">
    <location>
        <position position="74"/>
    </location>
</feature>
<reference evidence="2" key="1">
    <citation type="journal article" date="2016" name="Nature">
        <title>Genome evolution in the allotetraploid frog Xenopus laevis.</title>
        <authorList>
            <person name="Session A.M."/>
            <person name="Uno Y."/>
            <person name="Kwon T."/>
            <person name="Chapman J.A."/>
            <person name="Toyoda A."/>
            <person name="Takahashi S."/>
            <person name="Fukui A."/>
            <person name="Hikosaka A."/>
            <person name="Suzuki A."/>
            <person name="Kondo M."/>
            <person name="van Heeringen S.J."/>
            <person name="Quigley I."/>
            <person name="Heinz S."/>
            <person name="Ogino H."/>
            <person name="Ochi H."/>
            <person name="Hellsten U."/>
            <person name="Lyons J.B."/>
            <person name="Simakov O."/>
            <person name="Putnam N."/>
            <person name="Stites J."/>
            <person name="Kuroki Y."/>
            <person name="Tanaka T."/>
            <person name="Michiue T."/>
            <person name="Watanabe M."/>
            <person name="Bogdanovic O."/>
            <person name="Lister R."/>
            <person name="Georgiou G."/>
            <person name="Paranjpe S.S."/>
            <person name="van Kruijsbergen I."/>
            <person name="Shu S."/>
            <person name="Carlson J."/>
            <person name="Kinoshita T."/>
            <person name="Ohta Y."/>
            <person name="Mawaribuchi S."/>
            <person name="Jenkins J."/>
            <person name="Grimwood J."/>
            <person name="Schmutz J."/>
            <person name="Mitros T."/>
            <person name="Mozaffari S.V."/>
            <person name="Suzuki Y."/>
            <person name="Haramoto Y."/>
            <person name="Yamamoto T.S."/>
            <person name="Takagi C."/>
            <person name="Heald R."/>
            <person name="Miller K."/>
            <person name="Haudenschild C."/>
            <person name="Kitzman J."/>
            <person name="Nakayama T."/>
            <person name="Izutsu Y."/>
            <person name="Robert J."/>
            <person name="Fortriede J."/>
            <person name="Burns K."/>
            <person name="Lotay V."/>
            <person name="Karimi K."/>
            <person name="Yasuoka Y."/>
            <person name="Dichmann D.S."/>
            <person name="Flajnik M.F."/>
            <person name="Houston D.W."/>
            <person name="Shendure J."/>
            <person name="DuPasquier L."/>
            <person name="Vize P.D."/>
            <person name="Zorn A.M."/>
            <person name="Ito M."/>
            <person name="Marcotte E.M."/>
            <person name="Wallingford J.B."/>
            <person name="Ito Y."/>
            <person name="Asashima M."/>
            <person name="Ueno N."/>
            <person name="Matsuda Y."/>
            <person name="Veenstra G.J."/>
            <person name="Fujiyama A."/>
            <person name="Harland R.M."/>
            <person name="Taira M."/>
            <person name="Rokhsar D.S."/>
        </authorList>
    </citation>
    <scope>NUCLEOTIDE SEQUENCE [LARGE SCALE GENOMIC DNA]</scope>
    <source>
        <strain evidence="2">J</strain>
    </source>
</reference>
<dbReference type="AlphaFoldDB" id="A0A974C491"/>
<name>A0A974C491_XENLA</name>
<dbReference type="EMBL" id="CM004481">
    <property type="protein sequence ID" value="OCT65700.1"/>
    <property type="molecule type" value="Genomic_DNA"/>
</dbReference>
<evidence type="ECO:0000313" key="2">
    <source>
        <dbReference type="Proteomes" id="UP000694892"/>
    </source>
</evidence>
<sequence length="74" mass="7496">MGRRVGVPVCGIIVRRGRIPVGSSILKCSRCTCDVLLRRSAPLPAPSLALTSCSPLATSTAPTGEGGGAKCCGR</sequence>
<dbReference type="Proteomes" id="UP000694892">
    <property type="component" value="Chromosome 8S"/>
</dbReference>
<organism evidence="1 2">
    <name type="scientific">Xenopus laevis</name>
    <name type="common">African clawed frog</name>
    <dbReference type="NCBI Taxonomy" id="8355"/>
    <lineage>
        <taxon>Eukaryota</taxon>
        <taxon>Metazoa</taxon>
        <taxon>Chordata</taxon>
        <taxon>Craniata</taxon>
        <taxon>Vertebrata</taxon>
        <taxon>Euteleostomi</taxon>
        <taxon>Amphibia</taxon>
        <taxon>Batrachia</taxon>
        <taxon>Anura</taxon>
        <taxon>Pipoidea</taxon>
        <taxon>Pipidae</taxon>
        <taxon>Xenopodinae</taxon>
        <taxon>Xenopus</taxon>
        <taxon>Xenopus</taxon>
    </lineage>
</organism>